<organism evidence="2 3">
    <name type="scientific">Jannaschia ovalis</name>
    <dbReference type="NCBI Taxonomy" id="3038773"/>
    <lineage>
        <taxon>Bacteria</taxon>
        <taxon>Pseudomonadati</taxon>
        <taxon>Pseudomonadota</taxon>
        <taxon>Alphaproteobacteria</taxon>
        <taxon>Rhodobacterales</taxon>
        <taxon>Roseobacteraceae</taxon>
        <taxon>Jannaschia</taxon>
    </lineage>
</organism>
<name>A0ABY8LBD4_9RHOB</name>
<proteinExistence type="predicted"/>
<gene>
    <name evidence="2" type="ORF">P8627_16835</name>
</gene>
<dbReference type="EMBL" id="CP122537">
    <property type="protein sequence ID" value="WGH78655.1"/>
    <property type="molecule type" value="Genomic_DNA"/>
</dbReference>
<feature type="compositionally biased region" description="Basic and acidic residues" evidence="1">
    <location>
        <begin position="1"/>
        <end position="22"/>
    </location>
</feature>
<accession>A0ABY8LBD4</accession>
<dbReference type="Proteomes" id="UP001243420">
    <property type="component" value="Chromosome"/>
</dbReference>
<evidence type="ECO:0000313" key="3">
    <source>
        <dbReference type="Proteomes" id="UP001243420"/>
    </source>
</evidence>
<keyword evidence="3" id="KW-1185">Reference proteome</keyword>
<feature type="region of interest" description="Disordered" evidence="1">
    <location>
        <begin position="1"/>
        <end position="81"/>
    </location>
</feature>
<dbReference type="RefSeq" id="WP_279965406.1">
    <property type="nucleotide sequence ID" value="NZ_CP122537.1"/>
</dbReference>
<feature type="compositionally biased region" description="Basic and acidic residues" evidence="1">
    <location>
        <begin position="61"/>
        <end position="73"/>
    </location>
</feature>
<protein>
    <recommendedName>
        <fullName evidence="4">Stress-induced acidophilic repeat motif-containing protein</fullName>
    </recommendedName>
</protein>
<evidence type="ECO:0000313" key="2">
    <source>
        <dbReference type="EMBL" id="WGH78655.1"/>
    </source>
</evidence>
<sequence>MADRHRSQDGKRETDEFIKDMPDTPGHQGRNGGDVATETGTRDALLDATTQGKRGVTRVGKSQEDRDTDENHAGPHGGTQN</sequence>
<evidence type="ECO:0008006" key="4">
    <source>
        <dbReference type="Google" id="ProtNLM"/>
    </source>
</evidence>
<reference evidence="2 3" key="1">
    <citation type="submission" date="2023-04" db="EMBL/GenBank/DDBJ databases">
        <title>Jannaschia ovalis sp. nov., a marine bacterium isolated from sea tidal flat.</title>
        <authorList>
            <person name="Kwon D.Y."/>
            <person name="Kim J.-J."/>
        </authorList>
    </citation>
    <scope>NUCLEOTIDE SEQUENCE [LARGE SCALE GENOMIC DNA]</scope>
    <source>
        <strain evidence="2 3">GRR-S6-38</strain>
    </source>
</reference>
<evidence type="ECO:0000256" key="1">
    <source>
        <dbReference type="SAM" id="MobiDB-lite"/>
    </source>
</evidence>